<accession>A0ACB9FCC1</accession>
<reference evidence="2" key="1">
    <citation type="journal article" date="2022" name="Mol. Ecol. Resour.">
        <title>The genomes of chicory, endive, great burdock and yacon provide insights into Asteraceae palaeo-polyploidization history and plant inulin production.</title>
        <authorList>
            <person name="Fan W."/>
            <person name="Wang S."/>
            <person name="Wang H."/>
            <person name="Wang A."/>
            <person name="Jiang F."/>
            <person name="Liu H."/>
            <person name="Zhao H."/>
            <person name="Xu D."/>
            <person name="Zhang Y."/>
        </authorList>
    </citation>
    <scope>NUCLEOTIDE SEQUENCE [LARGE SCALE GENOMIC DNA]</scope>
    <source>
        <strain evidence="2">cv. Punajuju</strain>
    </source>
</reference>
<evidence type="ECO:0000313" key="1">
    <source>
        <dbReference type="EMBL" id="KAI3768651.1"/>
    </source>
</evidence>
<proteinExistence type="predicted"/>
<sequence length="166" mass="19186">MSLYHQDRSLIQERALMWGPHWLRSSIASSRYGDHDSLIDWYVLSIDWYVFSINALKPKPEALGLACNQKRVRHHIFTIQTIKWKNTSEKTQTAEGQPDPPPYYNSFAKTQGVDIDYIQKFKGCYSGFSQRASSPEIISFRLDSYTSLKESIDRVSLQVDTETTTL</sequence>
<organism evidence="1 2">
    <name type="scientific">Cichorium intybus</name>
    <name type="common">Chicory</name>
    <dbReference type="NCBI Taxonomy" id="13427"/>
    <lineage>
        <taxon>Eukaryota</taxon>
        <taxon>Viridiplantae</taxon>
        <taxon>Streptophyta</taxon>
        <taxon>Embryophyta</taxon>
        <taxon>Tracheophyta</taxon>
        <taxon>Spermatophyta</taxon>
        <taxon>Magnoliopsida</taxon>
        <taxon>eudicotyledons</taxon>
        <taxon>Gunneridae</taxon>
        <taxon>Pentapetalae</taxon>
        <taxon>asterids</taxon>
        <taxon>campanulids</taxon>
        <taxon>Asterales</taxon>
        <taxon>Asteraceae</taxon>
        <taxon>Cichorioideae</taxon>
        <taxon>Cichorieae</taxon>
        <taxon>Cichoriinae</taxon>
        <taxon>Cichorium</taxon>
    </lineage>
</organism>
<protein>
    <submittedName>
        <fullName evidence="1">Uncharacterized protein</fullName>
    </submittedName>
</protein>
<comment type="caution">
    <text evidence="1">The sequence shown here is derived from an EMBL/GenBank/DDBJ whole genome shotgun (WGS) entry which is preliminary data.</text>
</comment>
<evidence type="ECO:0000313" key="2">
    <source>
        <dbReference type="Proteomes" id="UP001055811"/>
    </source>
</evidence>
<dbReference type="EMBL" id="CM042011">
    <property type="protein sequence ID" value="KAI3768651.1"/>
    <property type="molecule type" value="Genomic_DNA"/>
</dbReference>
<dbReference type="Proteomes" id="UP001055811">
    <property type="component" value="Linkage Group LG03"/>
</dbReference>
<reference evidence="1 2" key="2">
    <citation type="journal article" date="2022" name="Mol. Ecol. Resour.">
        <title>The genomes of chicory, endive, great burdock and yacon provide insights into Asteraceae paleo-polyploidization history and plant inulin production.</title>
        <authorList>
            <person name="Fan W."/>
            <person name="Wang S."/>
            <person name="Wang H."/>
            <person name="Wang A."/>
            <person name="Jiang F."/>
            <person name="Liu H."/>
            <person name="Zhao H."/>
            <person name="Xu D."/>
            <person name="Zhang Y."/>
        </authorList>
    </citation>
    <scope>NUCLEOTIDE SEQUENCE [LARGE SCALE GENOMIC DNA]</scope>
    <source>
        <strain evidence="2">cv. Punajuju</strain>
        <tissue evidence="1">Leaves</tissue>
    </source>
</reference>
<gene>
    <name evidence="1" type="ORF">L2E82_19481</name>
</gene>
<keyword evidence="2" id="KW-1185">Reference proteome</keyword>
<name>A0ACB9FCC1_CICIN</name>